<keyword evidence="1" id="KW-0812">Transmembrane</keyword>
<dbReference type="KEGG" id="lcre:Pla8534_56110"/>
<feature type="domain" description="DUF2062" evidence="2">
    <location>
        <begin position="22"/>
        <end position="168"/>
    </location>
</feature>
<dbReference type="PANTHER" id="PTHR40547">
    <property type="entry name" value="SLL0298 PROTEIN"/>
    <property type="match status" value="1"/>
</dbReference>
<evidence type="ECO:0000256" key="1">
    <source>
        <dbReference type="SAM" id="Phobius"/>
    </source>
</evidence>
<feature type="transmembrane region" description="Helical" evidence="1">
    <location>
        <begin position="71"/>
        <end position="95"/>
    </location>
</feature>
<dbReference type="AlphaFoldDB" id="A0A518E0Y3"/>
<accession>A0A518E0Y3</accession>
<dbReference type="OrthoDB" id="9794343at2"/>
<feature type="transmembrane region" description="Helical" evidence="1">
    <location>
        <begin position="139"/>
        <end position="160"/>
    </location>
</feature>
<reference evidence="3 4" key="1">
    <citation type="submission" date="2019-02" db="EMBL/GenBank/DDBJ databases">
        <title>Deep-cultivation of Planctomycetes and their phenomic and genomic characterization uncovers novel biology.</title>
        <authorList>
            <person name="Wiegand S."/>
            <person name="Jogler M."/>
            <person name="Boedeker C."/>
            <person name="Pinto D."/>
            <person name="Vollmers J."/>
            <person name="Rivas-Marin E."/>
            <person name="Kohn T."/>
            <person name="Peeters S.H."/>
            <person name="Heuer A."/>
            <person name="Rast P."/>
            <person name="Oberbeckmann S."/>
            <person name="Bunk B."/>
            <person name="Jeske O."/>
            <person name="Meyerdierks A."/>
            <person name="Storesund J.E."/>
            <person name="Kallscheuer N."/>
            <person name="Luecker S."/>
            <person name="Lage O.M."/>
            <person name="Pohl T."/>
            <person name="Merkel B.J."/>
            <person name="Hornburger P."/>
            <person name="Mueller R.-W."/>
            <person name="Bruemmer F."/>
            <person name="Labrenz M."/>
            <person name="Spormann A.M."/>
            <person name="Op den Camp H."/>
            <person name="Overmann J."/>
            <person name="Amann R."/>
            <person name="Jetten M.S.M."/>
            <person name="Mascher T."/>
            <person name="Medema M.H."/>
            <person name="Devos D.P."/>
            <person name="Kaster A.-K."/>
            <person name="Ovreas L."/>
            <person name="Rohde M."/>
            <person name="Galperin M.Y."/>
            <person name="Jogler C."/>
        </authorList>
    </citation>
    <scope>NUCLEOTIDE SEQUENCE [LARGE SCALE GENOMIC DNA]</scope>
    <source>
        <strain evidence="3 4">Pla85_3_4</strain>
    </source>
</reference>
<proteinExistence type="predicted"/>
<organism evidence="3 4">
    <name type="scientific">Lignipirellula cremea</name>
    <dbReference type="NCBI Taxonomy" id="2528010"/>
    <lineage>
        <taxon>Bacteria</taxon>
        <taxon>Pseudomonadati</taxon>
        <taxon>Planctomycetota</taxon>
        <taxon>Planctomycetia</taxon>
        <taxon>Pirellulales</taxon>
        <taxon>Pirellulaceae</taxon>
        <taxon>Lignipirellula</taxon>
    </lineage>
</organism>
<gene>
    <name evidence="3" type="ORF">Pla8534_56110</name>
</gene>
<dbReference type="Pfam" id="PF09835">
    <property type="entry name" value="DUF2062"/>
    <property type="match status" value="1"/>
</dbReference>
<keyword evidence="4" id="KW-1185">Reference proteome</keyword>
<dbReference type="EMBL" id="CP036433">
    <property type="protein sequence ID" value="QDU97757.1"/>
    <property type="molecule type" value="Genomic_DNA"/>
</dbReference>
<name>A0A518E0Y3_9BACT</name>
<keyword evidence="1" id="KW-0472">Membrane</keyword>
<dbReference type="InterPro" id="IPR018639">
    <property type="entry name" value="DUF2062"/>
</dbReference>
<evidence type="ECO:0000259" key="2">
    <source>
        <dbReference type="Pfam" id="PF09835"/>
    </source>
</evidence>
<feature type="transmembrane region" description="Helical" evidence="1">
    <location>
        <begin position="116"/>
        <end position="133"/>
    </location>
</feature>
<sequence>MSQPAPRKERRSWRRRLRDFVVFQVLHADDPPHRLALGVALAMFVTFTPTVGIQMLLVVCFAWLFGANKAVGLPIVWISNPATMLPIFYGCYWLGRCALGGEPVDAAWWEALRHPPVGFGAAMGFYWAQFWHIAGPLWLGSLIVATGLAVPTYYAVYFAVCRYRMQKWGALTRPTAAARTRHSKSRIRSSLAAAQHDAA</sequence>
<keyword evidence="1" id="KW-1133">Transmembrane helix</keyword>
<evidence type="ECO:0000313" key="3">
    <source>
        <dbReference type="EMBL" id="QDU97757.1"/>
    </source>
</evidence>
<evidence type="ECO:0000313" key="4">
    <source>
        <dbReference type="Proteomes" id="UP000317648"/>
    </source>
</evidence>
<dbReference type="Proteomes" id="UP000317648">
    <property type="component" value="Chromosome"/>
</dbReference>
<protein>
    <recommendedName>
        <fullName evidence="2">DUF2062 domain-containing protein</fullName>
    </recommendedName>
</protein>
<dbReference type="PANTHER" id="PTHR40547:SF1">
    <property type="entry name" value="SLL0298 PROTEIN"/>
    <property type="match status" value="1"/>
</dbReference>
<feature type="transmembrane region" description="Helical" evidence="1">
    <location>
        <begin position="35"/>
        <end position="65"/>
    </location>
</feature>